<feature type="compositionally biased region" description="Basic residues" evidence="1">
    <location>
        <begin position="287"/>
        <end position="299"/>
    </location>
</feature>
<dbReference type="Proteomes" id="UP000464620">
    <property type="component" value="Chromosome B09"/>
</dbReference>
<accession>A0A6B9V6G6</accession>
<feature type="compositionally biased region" description="Polar residues" evidence="1">
    <location>
        <begin position="260"/>
        <end position="270"/>
    </location>
</feature>
<feature type="region of interest" description="Disordered" evidence="1">
    <location>
        <begin position="187"/>
        <end position="330"/>
    </location>
</feature>
<dbReference type="EMBL" id="CP031001">
    <property type="protein sequence ID" value="QHN76933.1"/>
    <property type="molecule type" value="Genomic_DNA"/>
</dbReference>
<organism evidence="2 3">
    <name type="scientific">Arachis hypogaea</name>
    <name type="common">Peanut</name>
    <dbReference type="NCBI Taxonomy" id="3818"/>
    <lineage>
        <taxon>Eukaryota</taxon>
        <taxon>Viridiplantae</taxon>
        <taxon>Streptophyta</taxon>
        <taxon>Embryophyta</taxon>
        <taxon>Tracheophyta</taxon>
        <taxon>Spermatophyta</taxon>
        <taxon>Magnoliopsida</taxon>
        <taxon>eudicotyledons</taxon>
        <taxon>Gunneridae</taxon>
        <taxon>Pentapetalae</taxon>
        <taxon>rosids</taxon>
        <taxon>fabids</taxon>
        <taxon>Fabales</taxon>
        <taxon>Fabaceae</taxon>
        <taxon>Papilionoideae</taxon>
        <taxon>50 kb inversion clade</taxon>
        <taxon>dalbergioids sensu lato</taxon>
        <taxon>Dalbergieae</taxon>
        <taxon>Pterocarpus clade</taxon>
        <taxon>Arachis</taxon>
    </lineage>
</organism>
<reference evidence="2 3" key="1">
    <citation type="submission" date="2020-01" db="EMBL/GenBank/DDBJ databases">
        <title>Genome sequence of Arachis hypogaea, cultivar Shitouqi.</title>
        <authorList>
            <person name="Zhuang W."/>
            <person name="Chen H."/>
            <person name="Varshney R."/>
            <person name="Wang D."/>
            <person name="Ming R."/>
        </authorList>
    </citation>
    <scope>NUCLEOTIDE SEQUENCE [LARGE SCALE GENOMIC DNA]</scope>
    <source>
        <tissue evidence="2">Young leaf</tissue>
    </source>
</reference>
<sequence length="460" mass="52681">MGFGFLKLVPKWPVKQGIMVMLAKAYDTETSTLTDDFPLFDGGNAAHVSVKRRFHRLKTIQLRHFFNQCAIDTEDDRMEFRKHFILLVLKMFLCLTVQHVILPWHIDTILNVSDPRRYHWPLHIFKSLELPIRKYQRKKNKSCESCMFALLVLYFQKLKHGELENCQEREPRLSAWTTEELSAMAATVQPEDCSDPGGNDGRVMEGAAREDTIDTSPEREDVDHTIRPVSDRREGVRNGSMHTDAHAVASDGIRHEGGVSSASMRTNAHSVASEEDDDDDQPIGNRLHIKTQQRKIPQHHRTEGETVTTNLPETTNQPTEMDDPEPKTPSTALVEYSGVEEYSTEFFDRHLDILSQQDLDSENLWADIERHYGSSPISIDLIRTIIPKGSSYRIPSPQRPSFSLGMMQLFKTPTPSPTRPIHPLLRGRKQPKLNWYKTTPSMFISTKQNLIKVANIKSTW</sequence>
<proteinExistence type="predicted"/>
<protein>
    <submittedName>
        <fullName evidence="2">Uncharacterized protein</fullName>
    </submittedName>
</protein>
<evidence type="ECO:0000313" key="3">
    <source>
        <dbReference type="Proteomes" id="UP000464620"/>
    </source>
</evidence>
<evidence type="ECO:0000256" key="1">
    <source>
        <dbReference type="SAM" id="MobiDB-lite"/>
    </source>
</evidence>
<gene>
    <name evidence="2" type="ORF">DS421_19g648260</name>
</gene>
<feature type="compositionally biased region" description="Polar residues" evidence="1">
    <location>
        <begin position="305"/>
        <end position="319"/>
    </location>
</feature>
<dbReference type="AlphaFoldDB" id="A0A6B9V6G6"/>
<name>A0A6B9V6G6_ARAHY</name>
<evidence type="ECO:0000313" key="2">
    <source>
        <dbReference type="EMBL" id="QHN76933.1"/>
    </source>
</evidence>
<feature type="compositionally biased region" description="Basic and acidic residues" evidence="1">
    <location>
        <begin position="207"/>
        <end position="236"/>
    </location>
</feature>